<accession>A0A1M6RIC2</accession>
<proteinExistence type="predicted"/>
<dbReference type="OrthoDB" id="5458396at2"/>
<evidence type="ECO:0000313" key="1">
    <source>
        <dbReference type="EMBL" id="SHK32156.1"/>
    </source>
</evidence>
<dbReference type="AlphaFoldDB" id="A0A1M6RIC2"/>
<reference evidence="1 2" key="1">
    <citation type="submission" date="2016-11" db="EMBL/GenBank/DDBJ databases">
        <authorList>
            <person name="Jaros S."/>
            <person name="Januszkiewicz K."/>
            <person name="Wedrychowicz H."/>
        </authorList>
    </citation>
    <scope>NUCLEOTIDE SEQUENCE [LARGE SCALE GENOMIC DNA]</scope>
    <source>
        <strain evidence="1 2">HD4</strain>
    </source>
</reference>
<dbReference type="Proteomes" id="UP000184263">
    <property type="component" value="Unassembled WGS sequence"/>
</dbReference>
<sequence>MANDKNAITKEQLEKAMACKTADELIEAAKAEGFEVTREEAEAFMAEKEDRELDEDTLAKIAGGKKDSRCMYIGY</sequence>
<evidence type="ECO:0000313" key="2">
    <source>
        <dbReference type="Proteomes" id="UP000184263"/>
    </source>
</evidence>
<dbReference type="RefSeq" id="WP_073088029.1">
    <property type="nucleotide sequence ID" value="NZ_FRBC01000002.1"/>
</dbReference>
<gene>
    <name evidence="1" type="ORF">SAMN05216582_10285</name>
</gene>
<protein>
    <submittedName>
        <fullName evidence="1">Nif11-like leader peptide domain-containing protein</fullName>
    </submittedName>
</protein>
<dbReference type="EMBL" id="FRBC01000002">
    <property type="protein sequence ID" value="SHK32156.1"/>
    <property type="molecule type" value="Genomic_DNA"/>
</dbReference>
<dbReference type="InterPro" id="IPR022516">
    <property type="entry name" value="CHP03798_Ocin"/>
</dbReference>
<dbReference type="NCBIfam" id="TIGR03798">
    <property type="entry name" value="leader_Nif11"/>
    <property type="match status" value="1"/>
</dbReference>
<organism evidence="1 2">
    <name type="scientific">Selenomonas ruminantium</name>
    <dbReference type="NCBI Taxonomy" id="971"/>
    <lineage>
        <taxon>Bacteria</taxon>
        <taxon>Bacillati</taxon>
        <taxon>Bacillota</taxon>
        <taxon>Negativicutes</taxon>
        <taxon>Selenomonadales</taxon>
        <taxon>Selenomonadaceae</taxon>
        <taxon>Selenomonas</taxon>
    </lineage>
</organism>
<name>A0A1M6RIC2_SELRU</name>